<dbReference type="GO" id="GO:0007005">
    <property type="term" value="P:mitochondrion organization"/>
    <property type="evidence" value="ECO:0007669"/>
    <property type="project" value="TreeGrafter"/>
</dbReference>
<dbReference type="Pfam" id="PF16200">
    <property type="entry name" value="Band_7_C"/>
    <property type="match status" value="1"/>
</dbReference>
<keyword evidence="8" id="KW-1185">Reference proteome</keyword>
<dbReference type="CDD" id="cd10169">
    <property type="entry name" value="ASKHA_NBD_actin-like"/>
    <property type="match status" value="1"/>
</dbReference>
<dbReference type="Gene3D" id="3.30.420.40">
    <property type="match status" value="2"/>
</dbReference>
<evidence type="ECO:0000256" key="5">
    <source>
        <dbReference type="SAM" id="MobiDB-lite"/>
    </source>
</evidence>
<dbReference type="SMART" id="SM00268">
    <property type="entry name" value="ACTIN"/>
    <property type="match status" value="1"/>
</dbReference>
<dbReference type="InterPro" id="IPR043129">
    <property type="entry name" value="ATPase_NBD"/>
</dbReference>
<keyword evidence="3" id="KW-0496">Mitochondrion</keyword>
<dbReference type="FunFam" id="3.30.479.30:FF:000004">
    <property type="entry name" value="Putative membrane protease family, stomatin"/>
    <property type="match status" value="1"/>
</dbReference>
<dbReference type="Gene3D" id="3.90.640.10">
    <property type="entry name" value="Actin, Chain A, domain 4"/>
    <property type="match status" value="1"/>
</dbReference>
<feature type="region of interest" description="Disordered" evidence="5">
    <location>
        <begin position="60"/>
        <end position="92"/>
    </location>
</feature>
<dbReference type="InterPro" id="IPR050710">
    <property type="entry name" value="Band7/mec-2_domain"/>
</dbReference>
<dbReference type="InterPro" id="IPR001107">
    <property type="entry name" value="Band_7"/>
</dbReference>
<dbReference type="InterPro" id="IPR036013">
    <property type="entry name" value="Band_7/SPFH_dom_sf"/>
</dbReference>
<dbReference type="InterPro" id="IPR032435">
    <property type="entry name" value="STML2-like_C"/>
</dbReference>
<dbReference type="SUPFAM" id="SSF53067">
    <property type="entry name" value="Actin-like ATPase domain"/>
    <property type="match status" value="2"/>
</dbReference>
<comment type="caution">
    <text evidence="7">The sequence shown here is derived from an EMBL/GenBank/DDBJ whole genome shotgun (WGS) entry which is preliminary data.</text>
</comment>
<dbReference type="Proteomes" id="UP001201812">
    <property type="component" value="Unassembled WGS sequence"/>
</dbReference>
<dbReference type="PRINTS" id="PR00721">
    <property type="entry name" value="STOMATIN"/>
</dbReference>
<accession>A0AAD4R2Q8</accession>
<protein>
    <submittedName>
        <fullName evidence="7">Actin domain-containing protein</fullName>
    </submittedName>
</protein>
<reference evidence="7" key="1">
    <citation type="submission" date="2022-01" db="EMBL/GenBank/DDBJ databases">
        <title>Genome Sequence Resource for Two Populations of Ditylenchus destructor, the Migratory Endoparasitic Phytonematode.</title>
        <authorList>
            <person name="Zhang H."/>
            <person name="Lin R."/>
            <person name="Xie B."/>
        </authorList>
    </citation>
    <scope>NUCLEOTIDE SEQUENCE</scope>
    <source>
        <strain evidence="7">BazhouSP</strain>
    </source>
</reference>
<comment type="similarity">
    <text evidence="2">Belongs to the band 7/mec-2 family.</text>
</comment>
<evidence type="ECO:0000256" key="1">
    <source>
        <dbReference type="ARBA" id="ARBA00004173"/>
    </source>
</evidence>
<organism evidence="7 8">
    <name type="scientific">Ditylenchus destructor</name>
    <dbReference type="NCBI Taxonomy" id="166010"/>
    <lineage>
        <taxon>Eukaryota</taxon>
        <taxon>Metazoa</taxon>
        <taxon>Ecdysozoa</taxon>
        <taxon>Nematoda</taxon>
        <taxon>Chromadorea</taxon>
        <taxon>Rhabditida</taxon>
        <taxon>Tylenchina</taxon>
        <taxon>Tylenchomorpha</taxon>
        <taxon>Sphaerularioidea</taxon>
        <taxon>Anguinidae</taxon>
        <taxon>Anguininae</taxon>
        <taxon>Ditylenchus</taxon>
    </lineage>
</organism>
<feature type="compositionally biased region" description="Polar residues" evidence="5">
    <location>
        <begin position="10"/>
        <end position="35"/>
    </location>
</feature>
<gene>
    <name evidence="7" type="ORF">DdX_13637</name>
</gene>
<dbReference type="PANTHER" id="PTHR43327:SF10">
    <property type="entry name" value="STOMATIN-LIKE PROTEIN 2, MITOCHONDRIAL"/>
    <property type="match status" value="1"/>
</dbReference>
<dbReference type="EMBL" id="JAKKPZ010000056">
    <property type="protein sequence ID" value="KAI1705497.1"/>
    <property type="molecule type" value="Genomic_DNA"/>
</dbReference>
<evidence type="ECO:0000256" key="3">
    <source>
        <dbReference type="ARBA" id="ARBA00023128"/>
    </source>
</evidence>
<dbReference type="InterPro" id="IPR004000">
    <property type="entry name" value="Actin"/>
</dbReference>
<dbReference type="Pfam" id="PF01145">
    <property type="entry name" value="Band_7"/>
    <property type="match status" value="1"/>
</dbReference>
<dbReference type="SUPFAM" id="SSF117892">
    <property type="entry name" value="Band 7/SPFH domain"/>
    <property type="match status" value="1"/>
</dbReference>
<dbReference type="Pfam" id="PF00022">
    <property type="entry name" value="Actin"/>
    <property type="match status" value="1"/>
</dbReference>
<evidence type="ECO:0000313" key="8">
    <source>
        <dbReference type="Proteomes" id="UP001201812"/>
    </source>
</evidence>
<dbReference type="AlphaFoldDB" id="A0AAD4R2Q8"/>
<dbReference type="SMART" id="SM00244">
    <property type="entry name" value="PHB"/>
    <property type="match status" value="1"/>
</dbReference>
<dbReference type="PANTHER" id="PTHR43327">
    <property type="entry name" value="STOMATIN-LIKE PROTEIN 2, MITOCHONDRIAL"/>
    <property type="match status" value="1"/>
</dbReference>
<dbReference type="Gene3D" id="3.30.479.30">
    <property type="entry name" value="Band 7 domain"/>
    <property type="match status" value="1"/>
</dbReference>
<evidence type="ECO:0000313" key="7">
    <source>
        <dbReference type="EMBL" id="KAI1705497.1"/>
    </source>
</evidence>
<name>A0AAD4R2Q8_9BILA</name>
<comment type="similarity">
    <text evidence="4">Belongs to the actin family.</text>
</comment>
<sequence length="979" mass="110395">MILFRKPEDNTSQTDTSVVSLPSHQPKAPSTQPEQIQFAHSHIQTLNPVSVSELSRPALKSVQLRQTPAKRKKKPEDSGAFNSDSESEQEDKYVRRASKLFRHLDREYLKQKEEFAGSGPRLYTIRFARPPILSIVGNRKHYIAMPELYDGLHNTNGTQSDTFGLNGKDESDHSRQWDPTTLLNTKLYKVDYNPLVEKRNRFRTMEGHLEVPNDETNIVPEIENAWKRLYFRTKDGRFQWFANHCADEHPTEDVLLTGTTITANKDEWTLEVKGGKENANITVRAPSNLFEKWRQALLSNSHSTIIDAYVQPVYPPVPHYTHKVVLIELGTCSVRAGILTNKPSLPQTFFPAVGCVTAAGEVFVGVDAFKPDIRSQGQLQSPLQTAEHQNLVERYKLNKVVLEACLRKVLTDLRVDPSQHKVLLSVPQNIPTVFICDLLRSLLRELRFKAASIARQPSLILYSYDVTTGVVVDIGERLNIVPVIDEYIVESAIISLPFGAQQIRDSLKKNLRERNSGTICSFSSAVEQIFLRHIMEQSCYVATDFEEEAKKANDVETTVNFDKFLIGSGMDSKFTVDASRFHATEGLFKPKRWGLEMKGIHQLIHDAIQQSPIDSRRTLYRNIYLTGGTSLLPGLAERLETELAKIAPSSIFVQLVKFFKICLFPLYCTSGYSEGERAMRRTACNTIINFVPQQEAWIVERMGKYHKILEPGLNVLIPFIDSIAYVQSLKETAVEIDSQEAITLDNVQLQFDAVLYLRIVDPYKASYGVHNPVFAVSQLAQTAMRSEVGKISLDKVFQERQRLNISIIESINTAAKPWGLVCMRYEIRTISMPDEIQRAMRMQIEAERKKRAVILESEGFRQSAMNNAEGEKQARILRSEAQMQEQINNANGVAKAIELEADARKIALEKISSALNQSGGQDAAGLLIAEQYVKALNSMAKTNNTLIVPSNMSDVSSMVTQAMTVYGQIAKNQKALEKK</sequence>
<feature type="region of interest" description="Disordered" evidence="5">
    <location>
        <begin position="1"/>
        <end position="42"/>
    </location>
</feature>
<evidence type="ECO:0000256" key="4">
    <source>
        <dbReference type="RuleBase" id="RU000487"/>
    </source>
</evidence>
<evidence type="ECO:0000259" key="6">
    <source>
        <dbReference type="SMART" id="SM00244"/>
    </source>
</evidence>
<dbReference type="GO" id="GO:0009898">
    <property type="term" value="C:cytoplasmic side of plasma membrane"/>
    <property type="evidence" value="ECO:0007669"/>
    <property type="project" value="UniProtKB-ARBA"/>
</dbReference>
<dbReference type="GO" id="GO:0005739">
    <property type="term" value="C:mitochondrion"/>
    <property type="evidence" value="ECO:0007669"/>
    <property type="project" value="UniProtKB-SubCell"/>
</dbReference>
<dbReference type="CDD" id="cd08829">
    <property type="entry name" value="SPFH_paraslipin"/>
    <property type="match status" value="1"/>
</dbReference>
<feature type="domain" description="Band 7" evidence="6">
    <location>
        <begin position="686"/>
        <end position="844"/>
    </location>
</feature>
<comment type="subcellular location">
    <subcellularLocation>
        <location evidence="1">Mitochondrion</location>
    </subcellularLocation>
</comment>
<dbReference type="InterPro" id="IPR001972">
    <property type="entry name" value="Stomatin_HflK_fam"/>
</dbReference>
<proteinExistence type="inferred from homology"/>
<evidence type="ECO:0000256" key="2">
    <source>
        <dbReference type="ARBA" id="ARBA00008164"/>
    </source>
</evidence>